<dbReference type="AlphaFoldDB" id="A0A0R3U9I8"/>
<reference evidence="2 3" key="1">
    <citation type="submission" date="2018-10" db="EMBL/GenBank/DDBJ databases">
        <authorList>
            <consortium name="Pathogen Informatics"/>
        </authorList>
    </citation>
    <scope>NUCLEOTIDE SEQUENCE [LARGE SCALE GENOMIC DNA]</scope>
</reference>
<dbReference type="Proteomes" id="UP000267029">
    <property type="component" value="Unassembled WGS sequence"/>
</dbReference>
<keyword evidence="1" id="KW-0732">Signal</keyword>
<name>A0A0R3U9I8_MESCO</name>
<proteinExistence type="predicted"/>
<feature type="signal peptide" evidence="1">
    <location>
        <begin position="1"/>
        <end position="24"/>
    </location>
</feature>
<keyword evidence="3" id="KW-1185">Reference proteome</keyword>
<feature type="chain" id="PRO_5043132234" evidence="1">
    <location>
        <begin position="25"/>
        <end position="89"/>
    </location>
</feature>
<evidence type="ECO:0000313" key="2">
    <source>
        <dbReference type="EMBL" id="VDD77584.1"/>
    </source>
</evidence>
<protein>
    <submittedName>
        <fullName evidence="4">Secreted protein</fullName>
    </submittedName>
</protein>
<sequence>MSVRFASVVGAMLVLLILLNDASAIPTSKNAVEDISGNGEHEVLRPAVWQPVVRFAVQQYVKHKVKELVKKTPAYKNAKKWLLNQVRKW</sequence>
<gene>
    <name evidence="2" type="ORF">MCOS_LOCUS3587</name>
</gene>
<accession>A0A0R3U9I8</accession>
<organism evidence="2 3">
    <name type="scientific">Mesocestoides corti</name>
    <name type="common">Flatworm</name>
    <dbReference type="NCBI Taxonomy" id="53468"/>
    <lineage>
        <taxon>Eukaryota</taxon>
        <taxon>Metazoa</taxon>
        <taxon>Spiralia</taxon>
        <taxon>Lophotrochozoa</taxon>
        <taxon>Platyhelminthes</taxon>
        <taxon>Cestoda</taxon>
        <taxon>Eucestoda</taxon>
        <taxon>Cyclophyllidea</taxon>
        <taxon>Mesocestoididae</taxon>
        <taxon>Mesocestoides</taxon>
    </lineage>
</organism>
<evidence type="ECO:0000256" key="1">
    <source>
        <dbReference type="SAM" id="SignalP"/>
    </source>
</evidence>
<evidence type="ECO:0000313" key="3">
    <source>
        <dbReference type="Proteomes" id="UP000267029"/>
    </source>
</evidence>
<dbReference type="EMBL" id="UXSR01000865">
    <property type="protein sequence ID" value="VDD77584.1"/>
    <property type="molecule type" value="Genomic_DNA"/>
</dbReference>
<evidence type="ECO:0000313" key="4">
    <source>
        <dbReference type="WBParaSite" id="MCU_011265-RA"/>
    </source>
</evidence>
<dbReference type="WBParaSite" id="MCU_011265-RA">
    <property type="protein sequence ID" value="MCU_011265-RA"/>
    <property type="gene ID" value="MCU_011265"/>
</dbReference>
<reference evidence="4" key="2">
    <citation type="submission" date="2019-11" db="UniProtKB">
        <authorList>
            <consortium name="WormBaseParasite"/>
        </authorList>
    </citation>
    <scope>IDENTIFICATION</scope>
</reference>